<evidence type="ECO:0000313" key="10">
    <source>
        <dbReference type="EMBL" id="MBB0246391.1"/>
    </source>
</evidence>
<accession>A0A7W3TGI9</accession>
<feature type="domain" description="Protein kinase" evidence="9">
    <location>
        <begin position="22"/>
        <end position="276"/>
    </location>
</feature>
<keyword evidence="3" id="KW-0808">Transferase</keyword>
<sequence length="384" mass="39865">MDDHTRTARVPPDRDREVAGRYRLLSPLGRGGMGTVWRALDENLQREVAVKEVRTPAGLSTADIEKMYTRLEREAWAAARIPHRNVVMVHDVVTDDGRPWIVMELVRGRSLADLLREEGPLAPGRAAVIGAEVLAALRAAHGVGVLHRDVKPANVLVAEDGRVVLTDFGIATVEGETPLTMTGELVGSPEYLPPERALGRTPGPESDLWSLGVLLHACVEGVSPFRRGTPLATLRAIVDEEPPPTPRGGPLVPVIEGLLRKDPAERMTADGAERLLRGIAAGDTPDDGAATGAATVTDAVTDAGTSTDAVTVAGTVAPTATGWGVPTATGSDAPTTTGPVTGTGPDAPGPTTTTTVPASEVHPHAGSGNVSPVPTGPYPADTPA</sequence>
<organism evidence="10 11">
    <name type="scientific">Streptomyces alkaliphilus</name>
    <dbReference type="NCBI Taxonomy" id="1472722"/>
    <lineage>
        <taxon>Bacteria</taxon>
        <taxon>Bacillati</taxon>
        <taxon>Actinomycetota</taxon>
        <taxon>Actinomycetes</taxon>
        <taxon>Kitasatosporales</taxon>
        <taxon>Streptomycetaceae</taxon>
        <taxon>Streptomyces</taxon>
    </lineage>
</organism>
<dbReference type="SMART" id="SM00220">
    <property type="entry name" value="S_TKc"/>
    <property type="match status" value="1"/>
</dbReference>
<evidence type="ECO:0000256" key="2">
    <source>
        <dbReference type="ARBA" id="ARBA00022527"/>
    </source>
</evidence>
<name>A0A7W3TGI9_9ACTN</name>
<keyword evidence="11" id="KW-1185">Reference proteome</keyword>
<dbReference type="PANTHER" id="PTHR43289">
    <property type="entry name" value="MITOGEN-ACTIVATED PROTEIN KINASE KINASE KINASE 20-RELATED"/>
    <property type="match status" value="1"/>
</dbReference>
<reference evidence="11" key="1">
    <citation type="submission" date="2019-10" db="EMBL/GenBank/DDBJ databases">
        <title>Streptomyces sp. nov., a novel actinobacterium isolated from alkaline environment.</title>
        <authorList>
            <person name="Golinska P."/>
        </authorList>
    </citation>
    <scope>NUCLEOTIDE SEQUENCE [LARGE SCALE GENOMIC DNA]</scope>
    <source>
        <strain evidence="11">DSM 42118</strain>
    </source>
</reference>
<evidence type="ECO:0000256" key="8">
    <source>
        <dbReference type="SAM" id="MobiDB-lite"/>
    </source>
</evidence>
<evidence type="ECO:0000256" key="1">
    <source>
        <dbReference type="ARBA" id="ARBA00012513"/>
    </source>
</evidence>
<dbReference type="PROSITE" id="PS00107">
    <property type="entry name" value="PROTEIN_KINASE_ATP"/>
    <property type="match status" value="1"/>
</dbReference>
<comment type="caution">
    <text evidence="10">The sequence shown here is derived from an EMBL/GenBank/DDBJ whole genome shotgun (WGS) entry which is preliminary data.</text>
</comment>
<keyword evidence="2" id="KW-0723">Serine/threonine-protein kinase</keyword>
<dbReference type="EC" id="2.7.11.1" evidence="1"/>
<feature type="region of interest" description="Disordered" evidence="8">
    <location>
        <begin position="322"/>
        <end position="384"/>
    </location>
</feature>
<dbReference type="InterPro" id="IPR017441">
    <property type="entry name" value="Protein_kinase_ATP_BS"/>
</dbReference>
<dbReference type="InterPro" id="IPR000719">
    <property type="entry name" value="Prot_kinase_dom"/>
</dbReference>
<protein>
    <recommendedName>
        <fullName evidence="1">non-specific serine/threonine protein kinase</fullName>
        <ecNumber evidence="1">2.7.11.1</ecNumber>
    </recommendedName>
</protein>
<evidence type="ECO:0000256" key="4">
    <source>
        <dbReference type="ARBA" id="ARBA00022741"/>
    </source>
</evidence>
<dbReference type="EMBL" id="VKHT01000870">
    <property type="protein sequence ID" value="MBB0246391.1"/>
    <property type="molecule type" value="Genomic_DNA"/>
</dbReference>
<dbReference type="InterPro" id="IPR011009">
    <property type="entry name" value="Kinase-like_dom_sf"/>
</dbReference>
<proteinExistence type="predicted"/>
<dbReference type="GO" id="GO:0005524">
    <property type="term" value="F:ATP binding"/>
    <property type="evidence" value="ECO:0007669"/>
    <property type="project" value="UniProtKB-UniRule"/>
</dbReference>
<dbReference type="InterPro" id="IPR008271">
    <property type="entry name" value="Ser/Thr_kinase_AS"/>
</dbReference>
<keyword evidence="5 10" id="KW-0418">Kinase</keyword>
<dbReference type="CDD" id="cd14014">
    <property type="entry name" value="STKc_PknB_like"/>
    <property type="match status" value="1"/>
</dbReference>
<dbReference type="Pfam" id="PF00069">
    <property type="entry name" value="Pkinase"/>
    <property type="match status" value="1"/>
</dbReference>
<evidence type="ECO:0000313" key="11">
    <source>
        <dbReference type="Proteomes" id="UP000538929"/>
    </source>
</evidence>
<gene>
    <name evidence="10" type="ORF">FNQ90_20315</name>
</gene>
<feature type="compositionally biased region" description="Low complexity" evidence="8">
    <location>
        <begin position="332"/>
        <end position="357"/>
    </location>
</feature>
<feature type="non-terminal residue" evidence="10">
    <location>
        <position position="384"/>
    </location>
</feature>
<dbReference type="Gene3D" id="1.10.510.10">
    <property type="entry name" value="Transferase(Phosphotransferase) domain 1"/>
    <property type="match status" value="1"/>
</dbReference>
<feature type="compositionally biased region" description="Pro residues" evidence="8">
    <location>
        <begin position="374"/>
        <end position="384"/>
    </location>
</feature>
<feature type="binding site" evidence="7">
    <location>
        <position position="51"/>
    </location>
    <ligand>
        <name>ATP</name>
        <dbReference type="ChEBI" id="CHEBI:30616"/>
    </ligand>
</feature>
<keyword evidence="6 7" id="KW-0067">ATP-binding</keyword>
<dbReference type="GO" id="GO:0004674">
    <property type="term" value="F:protein serine/threonine kinase activity"/>
    <property type="evidence" value="ECO:0007669"/>
    <property type="project" value="UniProtKB-KW"/>
</dbReference>
<dbReference type="PANTHER" id="PTHR43289:SF6">
    <property type="entry name" value="SERINE_THREONINE-PROTEIN KINASE NEKL-3"/>
    <property type="match status" value="1"/>
</dbReference>
<dbReference type="Gene3D" id="3.30.200.20">
    <property type="entry name" value="Phosphorylase Kinase, domain 1"/>
    <property type="match status" value="1"/>
</dbReference>
<evidence type="ECO:0000256" key="6">
    <source>
        <dbReference type="ARBA" id="ARBA00022840"/>
    </source>
</evidence>
<dbReference type="PROSITE" id="PS00108">
    <property type="entry name" value="PROTEIN_KINASE_ST"/>
    <property type="match status" value="1"/>
</dbReference>
<dbReference type="RefSeq" id="WP_182607731.1">
    <property type="nucleotide sequence ID" value="NZ_VKHT01000870.1"/>
</dbReference>
<dbReference type="SUPFAM" id="SSF56112">
    <property type="entry name" value="Protein kinase-like (PK-like)"/>
    <property type="match status" value="1"/>
</dbReference>
<dbReference type="Proteomes" id="UP000538929">
    <property type="component" value="Unassembled WGS sequence"/>
</dbReference>
<evidence type="ECO:0000259" key="9">
    <source>
        <dbReference type="PROSITE" id="PS50011"/>
    </source>
</evidence>
<dbReference type="AlphaFoldDB" id="A0A7W3TGI9"/>
<dbReference type="PROSITE" id="PS50011">
    <property type="entry name" value="PROTEIN_KINASE_DOM"/>
    <property type="match status" value="1"/>
</dbReference>
<keyword evidence="4 7" id="KW-0547">Nucleotide-binding</keyword>
<evidence type="ECO:0000256" key="7">
    <source>
        <dbReference type="PROSITE-ProRule" id="PRU10141"/>
    </source>
</evidence>
<evidence type="ECO:0000256" key="3">
    <source>
        <dbReference type="ARBA" id="ARBA00022679"/>
    </source>
</evidence>
<evidence type="ECO:0000256" key="5">
    <source>
        <dbReference type="ARBA" id="ARBA00022777"/>
    </source>
</evidence>